<keyword evidence="1 3" id="KW-0808">Transferase</keyword>
<name>A0ABU6PN59_9BACL</name>
<dbReference type="InterPro" id="IPR029063">
    <property type="entry name" value="SAM-dependent_MTases_sf"/>
</dbReference>
<keyword evidence="4" id="KW-1185">Reference proteome</keyword>
<dbReference type="InterPro" id="IPR041698">
    <property type="entry name" value="Methyltransf_25"/>
</dbReference>
<evidence type="ECO:0000313" key="3">
    <source>
        <dbReference type="EMBL" id="MED5016304.1"/>
    </source>
</evidence>
<dbReference type="GO" id="GO:0008168">
    <property type="term" value="F:methyltransferase activity"/>
    <property type="evidence" value="ECO:0007669"/>
    <property type="project" value="UniProtKB-KW"/>
</dbReference>
<dbReference type="CDD" id="cd02440">
    <property type="entry name" value="AdoMet_MTases"/>
    <property type="match status" value="1"/>
</dbReference>
<dbReference type="Proteomes" id="UP001343257">
    <property type="component" value="Unassembled WGS sequence"/>
</dbReference>
<dbReference type="RefSeq" id="WP_328275318.1">
    <property type="nucleotide sequence ID" value="NZ_JARTLD010000007.1"/>
</dbReference>
<evidence type="ECO:0000259" key="2">
    <source>
        <dbReference type="Pfam" id="PF13649"/>
    </source>
</evidence>
<dbReference type="EMBL" id="JARTLD010000007">
    <property type="protein sequence ID" value="MED5016304.1"/>
    <property type="molecule type" value="Genomic_DNA"/>
</dbReference>
<dbReference type="GO" id="GO:0032259">
    <property type="term" value="P:methylation"/>
    <property type="evidence" value="ECO:0007669"/>
    <property type="project" value="UniProtKB-KW"/>
</dbReference>
<protein>
    <submittedName>
        <fullName evidence="3">Class I SAM-dependent methyltransferase</fullName>
        <ecNumber evidence="3">2.1.-.-</ecNumber>
    </submittedName>
</protein>
<evidence type="ECO:0000256" key="1">
    <source>
        <dbReference type="ARBA" id="ARBA00022679"/>
    </source>
</evidence>
<dbReference type="PANTHER" id="PTHR43861">
    <property type="entry name" value="TRANS-ACONITATE 2-METHYLTRANSFERASE-RELATED"/>
    <property type="match status" value="1"/>
</dbReference>
<dbReference type="EC" id="2.1.-.-" evidence="3"/>
<organism evidence="3 4">
    <name type="scientific">Paenibacillus chibensis</name>
    <dbReference type="NCBI Taxonomy" id="59846"/>
    <lineage>
        <taxon>Bacteria</taxon>
        <taxon>Bacillati</taxon>
        <taxon>Bacillota</taxon>
        <taxon>Bacilli</taxon>
        <taxon>Bacillales</taxon>
        <taxon>Paenibacillaceae</taxon>
        <taxon>Paenibacillus</taxon>
    </lineage>
</organism>
<dbReference type="Pfam" id="PF13649">
    <property type="entry name" value="Methyltransf_25"/>
    <property type="match status" value="1"/>
</dbReference>
<dbReference type="Gene3D" id="2.20.25.110">
    <property type="entry name" value="S-adenosyl-L-methionine-dependent methyltransferases"/>
    <property type="match status" value="1"/>
</dbReference>
<dbReference type="Gene3D" id="3.40.50.150">
    <property type="entry name" value="Vaccinia Virus protein VP39"/>
    <property type="match status" value="1"/>
</dbReference>
<sequence length="265" mass="30207">MKASRQGAVGQMTVNIKNPYDDPDDYDIKEQSYMNDYELILEWARRCGGHALDLGCGTGRLALPLAEAGIAVEGADVSRSMLDLAARKAEQAGVSVPLYEQDLTELRLPRGYEMMFMVGNTFQHLLTNEDQERMLQGVYRHLKPEGVFVFGTRNPDLEELSRVEVYEQHYANRLGQQVTEQHEEMYDAITQLLSCRTVKITAEQGRGDEISREDVHLQIRYTYPQEAFRLLKQSSFEVIQVYGGWKKEPLTSTSPEMIFICRKAG</sequence>
<comment type="caution">
    <text evidence="3">The sequence shown here is derived from an EMBL/GenBank/DDBJ whole genome shotgun (WGS) entry which is preliminary data.</text>
</comment>
<proteinExistence type="predicted"/>
<reference evidence="3 4" key="1">
    <citation type="submission" date="2023-03" db="EMBL/GenBank/DDBJ databases">
        <title>Bacillus Genome Sequencing.</title>
        <authorList>
            <person name="Dunlap C."/>
        </authorList>
    </citation>
    <scope>NUCLEOTIDE SEQUENCE [LARGE SCALE GENOMIC DNA]</scope>
    <source>
        <strain evidence="3 4">NRS-52</strain>
    </source>
</reference>
<dbReference type="SUPFAM" id="SSF53335">
    <property type="entry name" value="S-adenosyl-L-methionine-dependent methyltransferases"/>
    <property type="match status" value="1"/>
</dbReference>
<evidence type="ECO:0000313" key="4">
    <source>
        <dbReference type="Proteomes" id="UP001343257"/>
    </source>
</evidence>
<gene>
    <name evidence="3" type="ORF">P9847_03165</name>
</gene>
<accession>A0ABU6PN59</accession>
<keyword evidence="3" id="KW-0489">Methyltransferase</keyword>
<feature type="domain" description="Methyltransferase" evidence="2">
    <location>
        <begin position="52"/>
        <end position="146"/>
    </location>
</feature>